<dbReference type="GO" id="GO:0004301">
    <property type="term" value="F:epoxide hydrolase activity"/>
    <property type="evidence" value="ECO:0007669"/>
    <property type="project" value="UniProtKB-ARBA"/>
</dbReference>
<evidence type="ECO:0000256" key="2">
    <source>
        <dbReference type="ARBA" id="ARBA00038334"/>
    </source>
</evidence>
<dbReference type="OrthoDB" id="408373at2759"/>
<feature type="domain" description="AB hydrolase-1" evidence="3">
    <location>
        <begin position="86"/>
        <end position="315"/>
    </location>
</feature>
<organism evidence="4 5">
    <name type="scientific">Sitophilus oryzae</name>
    <name type="common">Rice weevil</name>
    <name type="synonym">Curculio oryzae</name>
    <dbReference type="NCBI Taxonomy" id="7048"/>
    <lineage>
        <taxon>Eukaryota</taxon>
        <taxon>Metazoa</taxon>
        <taxon>Ecdysozoa</taxon>
        <taxon>Arthropoda</taxon>
        <taxon>Hexapoda</taxon>
        <taxon>Insecta</taxon>
        <taxon>Pterygota</taxon>
        <taxon>Neoptera</taxon>
        <taxon>Endopterygota</taxon>
        <taxon>Coleoptera</taxon>
        <taxon>Polyphaga</taxon>
        <taxon>Cucujiformia</taxon>
        <taxon>Curculionidae</taxon>
        <taxon>Dryophthorinae</taxon>
        <taxon>Sitophilus</taxon>
    </lineage>
</organism>
<dbReference type="AlphaFoldDB" id="A0A6J2YX52"/>
<dbReference type="InterPro" id="IPR000639">
    <property type="entry name" value="Epox_hydrolase-like"/>
</dbReference>
<evidence type="ECO:0000313" key="5">
    <source>
        <dbReference type="RefSeq" id="XP_030767852.1"/>
    </source>
</evidence>
<dbReference type="GeneID" id="115891516"/>
<dbReference type="PRINTS" id="PR00111">
    <property type="entry name" value="ABHYDROLASE"/>
</dbReference>
<evidence type="ECO:0000313" key="4">
    <source>
        <dbReference type="Proteomes" id="UP000504635"/>
    </source>
</evidence>
<keyword evidence="4" id="KW-1185">Reference proteome</keyword>
<proteinExistence type="inferred from homology"/>
<dbReference type="RefSeq" id="XP_030767852.1">
    <property type="nucleotide sequence ID" value="XM_030911992.1"/>
</dbReference>
<evidence type="ECO:0000256" key="1">
    <source>
        <dbReference type="ARBA" id="ARBA00022801"/>
    </source>
</evidence>
<dbReference type="InterPro" id="IPR000073">
    <property type="entry name" value="AB_hydrolase_1"/>
</dbReference>
<dbReference type="KEGG" id="soy:115891516"/>
<keyword evidence="1" id="KW-0378">Hydrolase</keyword>
<evidence type="ECO:0000259" key="3">
    <source>
        <dbReference type="Pfam" id="PF00561"/>
    </source>
</evidence>
<dbReference type="InterPro" id="IPR029058">
    <property type="entry name" value="AB_hydrolase_fold"/>
</dbReference>
<dbReference type="SUPFAM" id="SSF53474">
    <property type="entry name" value="alpha/beta-Hydrolases"/>
    <property type="match status" value="1"/>
</dbReference>
<reference evidence="5" key="1">
    <citation type="submission" date="2025-08" db="UniProtKB">
        <authorList>
            <consortium name="RefSeq"/>
        </authorList>
    </citation>
    <scope>IDENTIFICATION</scope>
    <source>
        <tissue evidence="5">Gonads</tissue>
    </source>
</reference>
<dbReference type="Proteomes" id="UP000504635">
    <property type="component" value="Unplaced"/>
</dbReference>
<dbReference type="Gene3D" id="3.40.50.1820">
    <property type="entry name" value="alpha/beta hydrolase"/>
    <property type="match status" value="1"/>
</dbReference>
<gene>
    <name evidence="5" type="primary">LOC115891516</name>
</gene>
<dbReference type="Pfam" id="PF00561">
    <property type="entry name" value="Abhydrolase_1"/>
    <property type="match status" value="1"/>
</dbReference>
<accession>A0A6J2YX52</accession>
<name>A0A6J2YX52_SITOR</name>
<dbReference type="PRINTS" id="PR00412">
    <property type="entry name" value="EPOXHYDRLASE"/>
</dbReference>
<protein>
    <submittedName>
        <fullName evidence="5">Epoxide hydrolase 4-like</fullName>
    </submittedName>
</protein>
<dbReference type="InParanoid" id="A0A6J2YX52"/>
<comment type="similarity">
    <text evidence="2">Belongs to the AB hydrolase superfamily. Epoxide hydrolase family.</text>
</comment>
<dbReference type="PANTHER" id="PTHR43329">
    <property type="entry name" value="EPOXIDE HYDROLASE"/>
    <property type="match status" value="1"/>
</dbReference>
<sequence length="396" mass="44870">MTKSACIQSISVWNQAHIHLFSFLFGFWVLSKRLVRWLWRPQDSAELRARDTPPACLVDSSLGQHKHVKLKGVKLHYVEAGSKDNPVVLLLHGFPDFWLSWRYQIPTLSRHFRVIALDLKGFGDSDKPAWRSSYKIDTVLEELTQFVYSLGVSSCTVIGHDLGALLGWYLVHQNSSIVNKFVSVSCPHPNVYWNASKSVKWLNYVQLPYLPEIDALKEDVKIIDQYFKHLGPKDVDAYKYTFSRQDDWTGPLNYYRNLPLSKISEPLKQVQVPVVLVVGSKDPFVHLETVVKSTEFCETFRLQIVDDCGHFPHQENQQAFNSLLVKHLVDSRRSSAVDGGSVTSPSKRLISGLFGAVSNTVKYGNTVIGNVQKKTNDVVNSIPSFNLNYNNSSSQS</sequence>